<evidence type="ECO:0000256" key="7">
    <source>
        <dbReference type="PIRSR" id="PIRSR601765-1"/>
    </source>
</evidence>
<evidence type="ECO:0000256" key="6">
    <source>
        <dbReference type="ARBA" id="ARBA00048348"/>
    </source>
</evidence>
<dbReference type="SMART" id="SM00947">
    <property type="entry name" value="Pro_CA"/>
    <property type="match status" value="1"/>
</dbReference>
<evidence type="ECO:0000313" key="10">
    <source>
        <dbReference type="Proteomes" id="UP000001194"/>
    </source>
</evidence>
<dbReference type="InterPro" id="IPR001765">
    <property type="entry name" value="Carbonic_anhydrase"/>
</dbReference>
<keyword evidence="4 7" id="KW-0862">Zinc</keyword>
<comment type="catalytic activity">
    <reaction evidence="6 8">
        <text>hydrogencarbonate + H(+) = CO2 + H2O</text>
        <dbReference type="Rhea" id="RHEA:10748"/>
        <dbReference type="ChEBI" id="CHEBI:15377"/>
        <dbReference type="ChEBI" id="CHEBI:15378"/>
        <dbReference type="ChEBI" id="CHEBI:16526"/>
        <dbReference type="ChEBI" id="CHEBI:17544"/>
        <dbReference type="EC" id="4.2.1.1"/>
    </reaction>
</comment>
<comment type="similarity">
    <text evidence="1 8">Belongs to the beta-class carbonic anhydrase family.</text>
</comment>
<dbReference type="InParanoid" id="B0DFJ5"/>
<keyword evidence="5 8" id="KW-0456">Lyase</keyword>
<dbReference type="EC" id="4.2.1.1" evidence="2 8"/>
<dbReference type="GO" id="GO:0004089">
    <property type="term" value="F:carbonate dehydratase activity"/>
    <property type="evidence" value="ECO:0007669"/>
    <property type="project" value="UniProtKB-UniRule"/>
</dbReference>
<dbReference type="HOGENOM" id="CLU_053879_3_2_1"/>
<dbReference type="Gene3D" id="3.40.1050.10">
    <property type="entry name" value="Carbonic anhydrase"/>
    <property type="match status" value="1"/>
</dbReference>
<keyword evidence="3 7" id="KW-0479">Metal-binding</keyword>
<dbReference type="KEGG" id="lbc:LACBIDRAFT_299838"/>
<evidence type="ECO:0000256" key="1">
    <source>
        <dbReference type="ARBA" id="ARBA00006217"/>
    </source>
</evidence>
<gene>
    <name evidence="9" type="primary">CAN2.1</name>
    <name evidence="9" type="ORF">LACBIDRAFT_299838</name>
</gene>
<dbReference type="AlphaFoldDB" id="B0DFJ5"/>
<evidence type="ECO:0000313" key="9">
    <source>
        <dbReference type="EMBL" id="EDR06715.1"/>
    </source>
</evidence>
<dbReference type="GO" id="GO:0008270">
    <property type="term" value="F:zinc ion binding"/>
    <property type="evidence" value="ECO:0007669"/>
    <property type="project" value="UniProtKB-UniRule"/>
</dbReference>
<dbReference type="GeneID" id="6078333"/>
<organism evidence="10">
    <name type="scientific">Laccaria bicolor (strain S238N-H82 / ATCC MYA-4686)</name>
    <name type="common">Bicoloured deceiver</name>
    <name type="synonym">Laccaria laccata var. bicolor</name>
    <dbReference type="NCBI Taxonomy" id="486041"/>
    <lineage>
        <taxon>Eukaryota</taxon>
        <taxon>Fungi</taxon>
        <taxon>Dikarya</taxon>
        <taxon>Basidiomycota</taxon>
        <taxon>Agaricomycotina</taxon>
        <taxon>Agaricomycetes</taxon>
        <taxon>Agaricomycetidae</taxon>
        <taxon>Agaricales</taxon>
        <taxon>Agaricineae</taxon>
        <taxon>Hydnangiaceae</taxon>
        <taxon>Laccaria</taxon>
    </lineage>
</organism>
<protein>
    <recommendedName>
        <fullName evidence="2 8">Carbonic anhydrase</fullName>
        <ecNumber evidence="2 8">4.2.1.1</ecNumber>
    </recommendedName>
    <alternativeName>
        <fullName evidence="8">Carbonate dehydratase</fullName>
    </alternativeName>
</protein>
<comment type="function">
    <text evidence="8">Reversible hydration of carbon dioxide.</text>
</comment>
<dbReference type="RefSeq" id="XP_001882562.1">
    <property type="nucleotide sequence ID" value="XM_001882527.1"/>
</dbReference>
<dbReference type="PANTHER" id="PTHR11002:SF76">
    <property type="entry name" value="CARBONIC ANHYDRASE"/>
    <property type="match status" value="1"/>
</dbReference>
<sequence length="217" mass="24212">MAHASDSSFEKLLEANAAWAHGVTEKDPNFFKKSAEEKQKPHTLWIGCSDSRVPESVITAARPGDIFVHRNIANQVHLHDSNVLSVLKYAVDFLHVQHVVVVGHTVCGGADACLNAVKNNYPDNQTINTLPVESPLNIWLTPLTKFTRSLPLSVTPPDKALSLVVHENIKKQVEILAQTDTIRDAWARKDEVQIHGWVYNLATGRLDDLHITQKHQK</sequence>
<dbReference type="SUPFAM" id="SSF53056">
    <property type="entry name" value="beta-carbonic anhydrase, cab"/>
    <property type="match status" value="1"/>
</dbReference>
<evidence type="ECO:0000256" key="5">
    <source>
        <dbReference type="ARBA" id="ARBA00023239"/>
    </source>
</evidence>
<reference evidence="9 10" key="1">
    <citation type="journal article" date="2008" name="Nature">
        <title>The genome of Laccaria bicolor provides insights into mycorrhizal symbiosis.</title>
        <authorList>
            <person name="Martin F."/>
            <person name="Aerts A."/>
            <person name="Ahren D."/>
            <person name="Brun A."/>
            <person name="Danchin E.G.J."/>
            <person name="Duchaussoy F."/>
            <person name="Gibon J."/>
            <person name="Kohler A."/>
            <person name="Lindquist E."/>
            <person name="Pereda V."/>
            <person name="Salamov A."/>
            <person name="Shapiro H.J."/>
            <person name="Wuyts J."/>
            <person name="Blaudez D."/>
            <person name="Buee M."/>
            <person name="Brokstein P."/>
            <person name="Canbaeck B."/>
            <person name="Cohen D."/>
            <person name="Courty P.E."/>
            <person name="Coutinho P.M."/>
            <person name="Delaruelle C."/>
            <person name="Detter J.C."/>
            <person name="Deveau A."/>
            <person name="DiFazio S."/>
            <person name="Duplessis S."/>
            <person name="Fraissinet-Tachet L."/>
            <person name="Lucic E."/>
            <person name="Frey-Klett P."/>
            <person name="Fourrey C."/>
            <person name="Feussner I."/>
            <person name="Gay G."/>
            <person name="Grimwood J."/>
            <person name="Hoegger P.J."/>
            <person name="Jain P."/>
            <person name="Kilaru S."/>
            <person name="Labbe J."/>
            <person name="Lin Y.C."/>
            <person name="Legue V."/>
            <person name="Le Tacon F."/>
            <person name="Marmeisse R."/>
            <person name="Melayah D."/>
            <person name="Montanini B."/>
            <person name="Muratet M."/>
            <person name="Nehls U."/>
            <person name="Niculita-Hirzel H."/>
            <person name="Oudot-Le Secq M.P."/>
            <person name="Peter M."/>
            <person name="Quesneville H."/>
            <person name="Rajashekar B."/>
            <person name="Reich M."/>
            <person name="Rouhier N."/>
            <person name="Schmutz J."/>
            <person name="Yin T."/>
            <person name="Chalot M."/>
            <person name="Henrissat B."/>
            <person name="Kuees U."/>
            <person name="Lucas S."/>
            <person name="Van de Peer Y."/>
            <person name="Podila G.K."/>
            <person name="Polle A."/>
            <person name="Pukkila P.J."/>
            <person name="Richardson P.M."/>
            <person name="Rouze P."/>
            <person name="Sanders I.R."/>
            <person name="Stajich J.E."/>
            <person name="Tunlid A."/>
            <person name="Tuskan G."/>
            <person name="Grigoriev I.V."/>
        </authorList>
    </citation>
    <scope>NUCLEOTIDE SEQUENCE [LARGE SCALE GENOMIC DNA]</scope>
    <source>
        <strain evidence="10">S238N-H82 / ATCC MYA-4686</strain>
    </source>
</reference>
<keyword evidence="10" id="KW-1185">Reference proteome</keyword>
<feature type="binding site" evidence="7">
    <location>
        <position position="50"/>
    </location>
    <ligand>
        <name>Zn(2+)</name>
        <dbReference type="ChEBI" id="CHEBI:29105"/>
    </ligand>
</feature>
<dbReference type="Proteomes" id="UP000001194">
    <property type="component" value="Unassembled WGS sequence"/>
</dbReference>
<dbReference type="PANTHER" id="PTHR11002">
    <property type="entry name" value="CARBONIC ANHYDRASE"/>
    <property type="match status" value="1"/>
</dbReference>
<accession>B0DFJ5</accession>
<dbReference type="FunCoup" id="B0DFJ5">
    <property type="interactions" value="244"/>
</dbReference>
<dbReference type="InterPro" id="IPR036874">
    <property type="entry name" value="Carbonic_anhydrase_sf"/>
</dbReference>
<evidence type="ECO:0000256" key="3">
    <source>
        <dbReference type="ARBA" id="ARBA00022723"/>
    </source>
</evidence>
<dbReference type="EMBL" id="DS547107">
    <property type="protein sequence ID" value="EDR06715.1"/>
    <property type="molecule type" value="Genomic_DNA"/>
</dbReference>
<dbReference type="GO" id="GO:0034599">
    <property type="term" value="P:cellular response to oxidative stress"/>
    <property type="evidence" value="ECO:0007669"/>
    <property type="project" value="TreeGrafter"/>
</dbReference>
<dbReference type="Pfam" id="PF00484">
    <property type="entry name" value="Pro_CA"/>
    <property type="match status" value="1"/>
</dbReference>
<dbReference type="STRING" id="486041.B0DFJ5"/>
<evidence type="ECO:0000256" key="8">
    <source>
        <dbReference type="RuleBase" id="RU003956"/>
    </source>
</evidence>
<feature type="binding site" evidence="7">
    <location>
        <position position="107"/>
    </location>
    <ligand>
        <name>Zn(2+)</name>
        <dbReference type="ChEBI" id="CHEBI:29105"/>
    </ligand>
</feature>
<evidence type="ECO:0000256" key="2">
    <source>
        <dbReference type="ARBA" id="ARBA00012925"/>
    </source>
</evidence>
<comment type="cofactor">
    <cofactor evidence="7">
        <name>Zn(2+)</name>
        <dbReference type="ChEBI" id="CHEBI:29105"/>
    </cofactor>
    <text evidence="7">Binds 1 zinc ion per subunit.</text>
</comment>
<evidence type="ECO:0000256" key="4">
    <source>
        <dbReference type="ARBA" id="ARBA00022833"/>
    </source>
</evidence>
<name>B0DFJ5_LACBS</name>
<proteinExistence type="inferred from homology"/>
<feature type="binding site" evidence="7">
    <location>
        <position position="48"/>
    </location>
    <ligand>
        <name>Zn(2+)</name>
        <dbReference type="ChEBI" id="CHEBI:29105"/>
    </ligand>
</feature>
<dbReference type="GO" id="GO:0071244">
    <property type="term" value="P:cellular response to carbon dioxide"/>
    <property type="evidence" value="ECO:0007669"/>
    <property type="project" value="TreeGrafter"/>
</dbReference>
<feature type="binding site" evidence="7">
    <location>
        <position position="104"/>
    </location>
    <ligand>
        <name>Zn(2+)</name>
        <dbReference type="ChEBI" id="CHEBI:29105"/>
    </ligand>
</feature>
<dbReference type="OrthoDB" id="10248475at2759"/>